<protein>
    <submittedName>
        <fullName evidence="5">ASPIC/UnbV domain-containing protein</fullName>
    </submittedName>
</protein>
<dbReference type="SUPFAM" id="SSF48452">
    <property type="entry name" value="TPR-like"/>
    <property type="match status" value="1"/>
</dbReference>
<keyword evidence="3" id="KW-0472">Membrane</keyword>
<keyword evidence="3" id="KW-0812">Transmembrane</keyword>
<feature type="transmembrane region" description="Helical" evidence="3">
    <location>
        <begin position="12"/>
        <end position="33"/>
    </location>
</feature>
<dbReference type="InterPro" id="IPR011519">
    <property type="entry name" value="UnbV_ASPIC"/>
</dbReference>
<dbReference type="Pfam" id="PF07593">
    <property type="entry name" value="UnbV_ASPIC"/>
    <property type="match status" value="1"/>
</dbReference>
<proteinExistence type="predicted"/>
<organism evidence="5 6">
    <name type="scientific">Rhodopirellula maiorica SM1</name>
    <dbReference type="NCBI Taxonomy" id="1265738"/>
    <lineage>
        <taxon>Bacteria</taxon>
        <taxon>Pseudomonadati</taxon>
        <taxon>Planctomycetota</taxon>
        <taxon>Planctomycetia</taxon>
        <taxon>Pirellulales</taxon>
        <taxon>Pirellulaceae</taxon>
        <taxon>Novipirellula</taxon>
    </lineage>
</organism>
<evidence type="ECO:0000259" key="4">
    <source>
        <dbReference type="Pfam" id="PF07593"/>
    </source>
</evidence>
<sequence>MSSESRLQLNSQFSSATVLILGAVVWLLLSPLYGCNRATDPQPTATPTPRSQPADDSGDAAHSTSIEAAPPAHKVANVTDPDDITAEKRQRTLQAIPQWYDLGQFELAKRKLTQLLVANPDDVEVLLWLARIEYAAGRTSEAIEVLSSIPADDPNYGMMTLGTSADWLVKLGRYDEAIRRYSQIVEQDTTITIAHRKLASLLNRLGRRQLATRHLRALCLNGDITQAELASLISRSDASITNTASEEKAGDVPLGEAWFSPVGNARQLASEGRFDEAIDLLIDATTTHDDSNETAGRGAEQSQFPRIDPTAVALLGRLALDQGDAEATTHWRKIANDSQIQFADHWYALARLAMQQQAPVETVAALLCETVTRDPTDWVAFGLLENCMNQLGRPQAEQTFRLRALSIKRSILASNAAASGDIAAIDRLATTLETLGRPLEANAWRMIRQYRGPDKDNHDRVNHAFAELRHQRRELLESGQAFASDAFVLGGYTSAVDAAGLRRFVLRESGFSEDGAPTSLKISARWAANEDDSRLSSPKFTRRASAVGLTFEYHNAHPRKERDLQIYEQFGGAVAALDYDRNGHIDYYFVQSAGTPQRSAGALPNVLHSQYDHQFRDVTEPATADDRGYGLGVGVGDLNQDGFDDLIVGNFGQNTVLINQGDGTFKRANGGNVWQSNAWTSAAAVADFNNDGIPDVMEVNYLDDPAVFEVPPRNEHGRFSVFRGPESYRPAVDRMLLQQPDQSWNEKPLTSQAEAAPGLGVVVANFDSAAGNECFVANDTRPNNLWINENDRWTDVAKLRGCAYSSRGGSGASMGIAAADFDHNGQLDLHVTNFYNEPVHFYQQSDKQTFVDSAIAVNLYNDSMPVLGFGTAAIDFENDGNLDLAVLNGHIEDLRFRDAPFKMKPQLFSQRAGRFQMQSAAVVSKDATNYFDAATLGRALIRTDWNRDGRVDLLATHLDQPVELLENQTANSGNWLQCELVGINCERTAVGAVITVQTELGTQQQWLDSGDGYSCSDERIAFFGLADSQQIEQISVQWPDGTSDQLSSLPVNQRVLIVQGQPPHVYERE</sequence>
<dbReference type="PATRIC" id="fig|1265738.3.peg.3330"/>
<dbReference type="SUPFAM" id="SSF69318">
    <property type="entry name" value="Integrin alpha N-terminal domain"/>
    <property type="match status" value="1"/>
</dbReference>
<feature type="domain" description="ASPIC/UnbV" evidence="4">
    <location>
        <begin position="989"/>
        <end position="1055"/>
    </location>
</feature>
<evidence type="ECO:0000313" key="5">
    <source>
        <dbReference type="EMBL" id="EMI19731.1"/>
    </source>
</evidence>
<keyword evidence="6" id="KW-1185">Reference proteome</keyword>
<name>M5RKK7_9BACT</name>
<dbReference type="AlphaFoldDB" id="M5RKK7"/>
<evidence type="ECO:0000256" key="2">
    <source>
        <dbReference type="SAM" id="MobiDB-lite"/>
    </source>
</evidence>
<accession>M5RKK7</accession>
<gene>
    <name evidence="5" type="ORF">RMSM_03337</name>
</gene>
<feature type="region of interest" description="Disordered" evidence="2">
    <location>
        <begin position="39"/>
        <end position="78"/>
    </location>
</feature>
<comment type="caution">
    <text evidence="5">The sequence shown here is derived from an EMBL/GenBank/DDBJ whole genome shotgun (WGS) entry which is preliminary data.</text>
</comment>
<dbReference type="Gene3D" id="2.130.10.130">
    <property type="entry name" value="Integrin alpha, N-terminal"/>
    <property type="match status" value="2"/>
</dbReference>
<dbReference type="InterPro" id="IPR028994">
    <property type="entry name" value="Integrin_alpha_N"/>
</dbReference>
<dbReference type="Pfam" id="PF13517">
    <property type="entry name" value="FG-GAP_3"/>
    <property type="match status" value="1"/>
</dbReference>
<keyword evidence="1" id="KW-0732">Signal</keyword>
<reference evidence="5 6" key="1">
    <citation type="journal article" date="2013" name="Mar. Genomics">
        <title>Expression of sulfatases in Rhodopirellula baltica and the diversity of sulfatases in the genus Rhodopirellula.</title>
        <authorList>
            <person name="Wegner C.E."/>
            <person name="Richter-Heitmann T."/>
            <person name="Klindworth A."/>
            <person name="Klockow C."/>
            <person name="Richter M."/>
            <person name="Achstetter T."/>
            <person name="Glockner F.O."/>
            <person name="Harder J."/>
        </authorList>
    </citation>
    <scope>NUCLEOTIDE SEQUENCE [LARGE SCALE GENOMIC DNA]</scope>
    <source>
        <strain evidence="5 6">SM1</strain>
    </source>
</reference>
<dbReference type="PANTHER" id="PTHR16026">
    <property type="entry name" value="CARTILAGE ACIDIC PROTEIN 1"/>
    <property type="match status" value="1"/>
</dbReference>
<dbReference type="InterPro" id="IPR011990">
    <property type="entry name" value="TPR-like_helical_dom_sf"/>
</dbReference>
<feature type="compositionally biased region" description="Low complexity" evidence="2">
    <location>
        <begin position="39"/>
        <end position="49"/>
    </location>
</feature>
<dbReference type="InterPro" id="IPR013517">
    <property type="entry name" value="FG-GAP"/>
</dbReference>
<evidence type="ECO:0000313" key="6">
    <source>
        <dbReference type="Proteomes" id="UP000011991"/>
    </source>
</evidence>
<dbReference type="Pfam" id="PF14559">
    <property type="entry name" value="TPR_19"/>
    <property type="match status" value="1"/>
</dbReference>
<dbReference type="Proteomes" id="UP000011991">
    <property type="component" value="Unassembled WGS sequence"/>
</dbReference>
<dbReference type="Gene3D" id="1.25.40.10">
    <property type="entry name" value="Tetratricopeptide repeat domain"/>
    <property type="match status" value="1"/>
</dbReference>
<dbReference type="EMBL" id="ANOG01000489">
    <property type="protein sequence ID" value="EMI19731.1"/>
    <property type="molecule type" value="Genomic_DNA"/>
</dbReference>
<keyword evidence="3" id="KW-1133">Transmembrane helix</keyword>
<dbReference type="PANTHER" id="PTHR16026:SF0">
    <property type="entry name" value="CARTILAGE ACIDIC PROTEIN 1"/>
    <property type="match status" value="1"/>
</dbReference>
<evidence type="ECO:0000256" key="1">
    <source>
        <dbReference type="ARBA" id="ARBA00022729"/>
    </source>
</evidence>
<dbReference type="InterPro" id="IPR027039">
    <property type="entry name" value="Crtac1"/>
</dbReference>
<evidence type="ECO:0000256" key="3">
    <source>
        <dbReference type="SAM" id="Phobius"/>
    </source>
</evidence>